<evidence type="ECO:0000313" key="3">
    <source>
        <dbReference type="Proteomes" id="UP000541610"/>
    </source>
</evidence>
<organism evidence="2 3">
    <name type="scientific">Perkinsus olseni</name>
    <name type="common">Perkinsus atlanticus</name>
    <dbReference type="NCBI Taxonomy" id="32597"/>
    <lineage>
        <taxon>Eukaryota</taxon>
        <taxon>Sar</taxon>
        <taxon>Alveolata</taxon>
        <taxon>Perkinsozoa</taxon>
        <taxon>Perkinsea</taxon>
        <taxon>Perkinsida</taxon>
        <taxon>Perkinsidae</taxon>
        <taxon>Perkinsus</taxon>
    </lineage>
</organism>
<feature type="compositionally biased region" description="Basic residues" evidence="1">
    <location>
        <begin position="76"/>
        <end position="90"/>
    </location>
</feature>
<proteinExistence type="predicted"/>
<reference evidence="2 3" key="1">
    <citation type="submission" date="2020-04" db="EMBL/GenBank/DDBJ databases">
        <title>Perkinsus olseni comparative genomics.</title>
        <authorList>
            <person name="Bogema D.R."/>
        </authorList>
    </citation>
    <scope>NUCLEOTIDE SEQUENCE [LARGE SCALE GENOMIC DNA]</scope>
    <source>
        <strain evidence="2">00978-12</strain>
    </source>
</reference>
<name>A0A7J6N4B8_PEROL</name>
<sequence>MFVDWEFLSFFEPHKQGTTLPNLRCSQRTDWCSVAAGGGRLADGLEPIVLARVEIAYHELISVAFRYHDSESSTRRRERRQQRKLPRRTSGRKESDDPLRRDVLHYIYEQTSNVHQHSEECTAAIMQCLTQLLNALEIGMHKTEGRVIKNEP</sequence>
<dbReference type="EMBL" id="JABANP010000851">
    <property type="protein sequence ID" value="KAF4678705.1"/>
    <property type="molecule type" value="Genomic_DNA"/>
</dbReference>
<feature type="region of interest" description="Disordered" evidence="1">
    <location>
        <begin position="69"/>
        <end position="97"/>
    </location>
</feature>
<evidence type="ECO:0000313" key="2">
    <source>
        <dbReference type="EMBL" id="KAF4678705.1"/>
    </source>
</evidence>
<dbReference type="Proteomes" id="UP000541610">
    <property type="component" value="Unassembled WGS sequence"/>
</dbReference>
<gene>
    <name evidence="2" type="ORF">FOZ60_016243</name>
</gene>
<accession>A0A7J6N4B8</accession>
<dbReference type="AlphaFoldDB" id="A0A7J6N4B8"/>
<comment type="caution">
    <text evidence="2">The sequence shown here is derived from an EMBL/GenBank/DDBJ whole genome shotgun (WGS) entry which is preliminary data.</text>
</comment>
<protein>
    <submittedName>
        <fullName evidence="2">Uncharacterized protein</fullName>
    </submittedName>
</protein>
<evidence type="ECO:0000256" key="1">
    <source>
        <dbReference type="SAM" id="MobiDB-lite"/>
    </source>
</evidence>